<organism evidence="2 3">
    <name type="scientific">Methanoculleus frigidifontis</name>
    <dbReference type="NCBI Taxonomy" id="2584085"/>
    <lineage>
        <taxon>Archaea</taxon>
        <taxon>Methanobacteriati</taxon>
        <taxon>Methanobacteriota</taxon>
        <taxon>Stenosarchaea group</taxon>
        <taxon>Methanomicrobia</taxon>
        <taxon>Methanomicrobiales</taxon>
        <taxon>Methanomicrobiaceae</taxon>
        <taxon>Methanoculleus</taxon>
    </lineage>
</organism>
<evidence type="ECO:0000259" key="1">
    <source>
        <dbReference type="Pfam" id="PF00881"/>
    </source>
</evidence>
<evidence type="ECO:0000313" key="2">
    <source>
        <dbReference type="EMBL" id="MDN7025977.1"/>
    </source>
</evidence>
<proteinExistence type="predicted"/>
<dbReference type="RefSeq" id="WP_301665175.1">
    <property type="nucleotide sequence ID" value="NZ_VCYH01000012.1"/>
</dbReference>
<evidence type="ECO:0000313" key="3">
    <source>
        <dbReference type="Proteomes" id="UP001168338"/>
    </source>
</evidence>
<sequence>MTDPHRDVWNLHESDYPRSGSVDEQLRFLLGYAILAPSSHNSQPWRFRIEGGAVLLFADPGRALPVVDPAGRELVISCGAALEHLLIALWHFGHAGRLAVFPEPASPVLLAHVEPGEPADAPESVHRCFAAITRRRTNRRAYRDEPLPADVLDEITTATAGVRLHVAADDVEQGGIAGLVAEADRIQQADAAYRRELASWMRSNANPGSDGIPGYALGMGTAASLVGPLLVSLVDMGDRQAAGDAETTFRAPALVLLETAADDPVAWLSAGRALARLLLLARSRGVWASYLNPAVEVPEIRERLRQVAGVSGHPQVLIRLGYAEDVPPTPRRTVDEVLE</sequence>
<dbReference type="Gene3D" id="3.40.109.30">
    <property type="entry name" value="putative nitroreductase (tm1586), domain 2"/>
    <property type="match status" value="1"/>
</dbReference>
<dbReference type="InterPro" id="IPR050627">
    <property type="entry name" value="Nitroreductase/BluB"/>
</dbReference>
<dbReference type="InterPro" id="IPR029479">
    <property type="entry name" value="Nitroreductase"/>
</dbReference>
<keyword evidence="3" id="KW-1185">Reference proteome</keyword>
<dbReference type="PANTHER" id="PTHR23026">
    <property type="entry name" value="NADPH NITROREDUCTASE"/>
    <property type="match status" value="1"/>
</dbReference>
<dbReference type="Gene3D" id="3.40.109.10">
    <property type="entry name" value="NADH Oxidase"/>
    <property type="match status" value="1"/>
</dbReference>
<dbReference type="NCBIfam" id="NF047509">
    <property type="entry name" value="Rv3131_FMN_oxido"/>
    <property type="match status" value="1"/>
</dbReference>
<dbReference type="Proteomes" id="UP001168338">
    <property type="component" value="Unassembled WGS sequence"/>
</dbReference>
<gene>
    <name evidence="2" type="ORF">FGU65_13965</name>
</gene>
<protein>
    <submittedName>
        <fullName evidence="2">Nitroreductase</fullName>
    </submittedName>
</protein>
<comment type="caution">
    <text evidence="2">The sequence shown here is derived from an EMBL/GenBank/DDBJ whole genome shotgun (WGS) entry which is preliminary data.</text>
</comment>
<dbReference type="Pfam" id="PF00881">
    <property type="entry name" value="Nitroreductase"/>
    <property type="match status" value="1"/>
</dbReference>
<name>A0ABT8MDF3_9EURY</name>
<dbReference type="PANTHER" id="PTHR23026:SF123">
    <property type="entry name" value="NAD(P)H NITROREDUCTASE RV3131-RELATED"/>
    <property type="match status" value="1"/>
</dbReference>
<dbReference type="SUPFAM" id="SSF55469">
    <property type="entry name" value="FMN-dependent nitroreductase-like"/>
    <property type="match status" value="2"/>
</dbReference>
<dbReference type="InterPro" id="IPR000415">
    <property type="entry name" value="Nitroreductase-like"/>
</dbReference>
<dbReference type="EMBL" id="VCYH01000012">
    <property type="protein sequence ID" value="MDN7025977.1"/>
    <property type="molecule type" value="Genomic_DNA"/>
</dbReference>
<reference evidence="2" key="1">
    <citation type="submission" date="2019-05" db="EMBL/GenBank/DDBJ databases">
        <title>Methanoculleus sp. FWC-SCC1, a methanogenic archaeon isolated from deep marine cold seep.</title>
        <authorList>
            <person name="Chen Y.-W."/>
            <person name="Chen S.-C."/>
            <person name="Teng N.-H."/>
            <person name="Lai M.-C."/>
        </authorList>
    </citation>
    <scope>NUCLEOTIDE SEQUENCE</scope>
    <source>
        <strain evidence="2">FWC-SCC1</strain>
    </source>
</reference>
<accession>A0ABT8MDF3</accession>
<feature type="domain" description="Nitroreductase" evidence="1">
    <location>
        <begin position="132"/>
        <end position="322"/>
    </location>
</feature>